<evidence type="ECO:0000256" key="8">
    <source>
        <dbReference type="ARBA" id="ARBA00023251"/>
    </source>
</evidence>
<organism evidence="10 11">
    <name type="scientific">Corynebacterium urealyticum</name>
    <dbReference type="NCBI Taxonomy" id="43771"/>
    <lineage>
        <taxon>Bacteria</taxon>
        <taxon>Bacillati</taxon>
        <taxon>Actinomycetota</taxon>
        <taxon>Actinomycetes</taxon>
        <taxon>Mycobacteriales</taxon>
        <taxon>Corynebacteriaceae</taxon>
        <taxon>Corynebacterium</taxon>
    </lineage>
</organism>
<dbReference type="GO" id="GO:0055085">
    <property type="term" value="P:transmembrane transport"/>
    <property type="evidence" value="ECO:0007669"/>
    <property type="project" value="UniProtKB-ARBA"/>
</dbReference>
<evidence type="ECO:0000256" key="2">
    <source>
        <dbReference type="ARBA" id="ARBA00022448"/>
    </source>
</evidence>
<protein>
    <submittedName>
        <fullName evidence="10">Spermidine/putrescine ABC transporter ATP-binding protein</fullName>
    </submittedName>
</protein>
<evidence type="ECO:0000256" key="3">
    <source>
        <dbReference type="ARBA" id="ARBA00022475"/>
    </source>
</evidence>
<keyword evidence="3" id="KW-1003">Cell membrane</keyword>
<dbReference type="Gene3D" id="3.40.50.300">
    <property type="entry name" value="P-loop containing nucleotide triphosphate hydrolases"/>
    <property type="match status" value="1"/>
</dbReference>
<feature type="domain" description="ABC transporter" evidence="9">
    <location>
        <begin position="13"/>
        <end position="238"/>
    </location>
</feature>
<dbReference type="InterPro" id="IPR003593">
    <property type="entry name" value="AAA+_ATPase"/>
</dbReference>
<dbReference type="PANTHER" id="PTHR42711">
    <property type="entry name" value="ABC TRANSPORTER ATP-BINDING PROTEIN"/>
    <property type="match status" value="1"/>
</dbReference>
<dbReference type="GO" id="GO:0046677">
    <property type="term" value="P:response to antibiotic"/>
    <property type="evidence" value="ECO:0007669"/>
    <property type="project" value="UniProtKB-KW"/>
</dbReference>
<evidence type="ECO:0000256" key="4">
    <source>
        <dbReference type="ARBA" id="ARBA00022741"/>
    </source>
</evidence>
<dbReference type="Pfam" id="PF00005">
    <property type="entry name" value="ABC_tran"/>
    <property type="match status" value="1"/>
</dbReference>
<keyword evidence="5 10" id="KW-0067">ATP-binding</keyword>
<gene>
    <name evidence="10" type="ORF">DI609_08035</name>
</gene>
<dbReference type="SUPFAM" id="SSF52540">
    <property type="entry name" value="P-loop containing nucleoside triphosphate hydrolases"/>
    <property type="match status" value="1"/>
</dbReference>
<dbReference type="GO" id="GO:0005886">
    <property type="term" value="C:plasma membrane"/>
    <property type="evidence" value="ECO:0007669"/>
    <property type="project" value="UniProtKB-SubCell"/>
</dbReference>
<dbReference type="FunFam" id="3.40.50.300:FF:000589">
    <property type="entry name" value="ABC transporter, ATP-binding subunit"/>
    <property type="match status" value="1"/>
</dbReference>
<dbReference type="PROSITE" id="PS00211">
    <property type="entry name" value="ABC_TRANSPORTER_1"/>
    <property type="match status" value="1"/>
</dbReference>
<reference evidence="10 11" key="1">
    <citation type="submission" date="2017-11" db="EMBL/GenBank/DDBJ databases">
        <title>Infants hospitalized years apart are colonized by the same room-sourced microbial strains.</title>
        <authorList>
            <person name="Brooks B."/>
            <person name="Olm M.R."/>
            <person name="Firek B.A."/>
            <person name="Baker R."/>
            <person name="Thomas B.C."/>
            <person name="Morowitz M.J."/>
            <person name="Banfield J.F."/>
        </authorList>
    </citation>
    <scope>NUCLEOTIDE SEQUENCE [LARGE SCALE GENOMIC DNA]</scope>
    <source>
        <strain evidence="10">S2_012_000_R3_87</strain>
    </source>
</reference>
<dbReference type="InterPro" id="IPR027417">
    <property type="entry name" value="P-loop_NTPase"/>
</dbReference>
<evidence type="ECO:0000313" key="10">
    <source>
        <dbReference type="EMBL" id="PZO99575.1"/>
    </source>
</evidence>
<name>A0A2W5CXA7_9CORY</name>
<comment type="subcellular location">
    <subcellularLocation>
        <location evidence="1">Cell membrane</location>
        <topology evidence="1">Peripheral membrane protein</topology>
    </subcellularLocation>
</comment>
<dbReference type="SMART" id="SM00382">
    <property type="entry name" value="AAA"/>
    <property type="match status" value="1"/>
</dbReference>
<dbReference type="PANTHER" id="PTHR42711:SF16">
    <property type="entry name" value="ABC TRANSPORTER ATP-BINDING PROTEIN"/>
    <property type="match status" value="1"/>
</dbReference>
<keyword evidence="8" id="KW-0046">Antibiotic resistance</keyword>
<dbReference type="InterPro" id="IPR017871">
    <property type="entry name" value="ABC_transporter-like_CS"/>
</dbReference>
<sequence length="343" mass="36592">MQDSSAPQHQPLLQVAGAVKKFGAHTAVDGLDFQVYPGEIVALLGPNGAGKTTTIEMCEGFARPDAGEIRLFGLDPAKASDAVRSRIGVMLQDGGAYPGIRVGEMLKLVASYSEDPLDTEWLLDMVGLTKHRSTTYRRLSGGQQQRLALACALVNRPELVFLDEPTAGLDAQSRHAVWDIVRSMRRDGVGVVLTTHLLDEAEALSDRVVIIDKGKVVAAGTPKELTSERSGGGSGHTFQVSVDADLDRDHFHRALLEVKAGAAKAAQGALLDEASGAASAPSVRVREIKPRQFAVEGVPATPDGVLMLALAARDCATMITKLDSTEQTLEEVFLSLTGWEMRS</sequence>
<dbReference type="AlphaFoldDB" id="A0A2W5CXA7"/>
<keyword evidence="2" id="KW-0813">Transport</keyword>
<dbReference type="EMBL" id="QFNY01000188">
    <property type="protein sequence ID" value="PZO99575.1"/>
    <property type="molecule type" value="Genomic_DNA"/>
</dbReference>
<dbReference type="GO" id="GO:0016887">
    <property type="term" value="F:ATP hydrolysis activity"/>
    <property type="evidence" value="ECO:0007669"/>
    <property type="project" value="InterPro"/>
</dbReference>
<proteinExistence type="predicted"/>
<dbReference type="InterPro" id="IPR050763">
    <property type="entry name" value="ABC_transporter_ATP-binding"/>
</dbReference>
<accession>A0A2W5CXA7</accession>
<comment type="caution">
    <text evidence="10">The sequence shown here is derived from an EMBL/GenBank/DDBJ whole genome shotgun (WGS) entry which is preliminary data.</text>
</comment>
<keyword evidence="6" id="KW-1278">Translocase</keyword>
<evidence type="ECO:0000256" key="6">
    <source>
        <dbReference type="ARBA" id="ARBA00022967"/>
    </source>
</evidence>
<dbReference type="Proteomes" id="UP000249451">
    <property type="component" value="Unassembled WGS sequence"/>
</dbReference>
<dbReference type="PROSITE" id="PS50893">
    <property type="entry name" value="ABC_TRANSPORTER_2"/>
    <property type="match status" value="1"/>
</dbReference>
<dbReference type="CDD" id="cd03230">
    <property type="entry name" value="ABC_DR_subfamily_A"/>
    <property type="match status" value="1"/>
</dbReference>
<evidence type="ECO:0000256" key="7">
    <source>
        <dbReference type="ARBA" id="ARBA00023136"/>
    </source>
</evidence>
<dbReference type="GO" id="GO:0005524">
    <property type="term" value="F:ATP binding"/>
    <property type="evidence" value="ECO:0007669"/>
    <property type="project" value="UniProtKB-KW"/>
</dbReference>
<dbReference type="InterPro" id="IPR003439">
    <property type="entry name" value="ABC_transporter-like_ATP-bd"/>
</dbReference>
<keyword evidence="4" id="KW-0547">Nucleotide-binding</keyword>
<evidence type="ECO:0000259" key="9">
    <source>
        <dbReference type="PROSITE" id="PS50893"/>
    </source>
</evidence>
<keyword evidence="7" id="KW-0472">Membrane</keyword>
<evidence type="ECO:0000256" key="5">
    <source>
        <dbReference type="ARBA" id="ARBA00022840"/>
    </source>
</evidence>
<evidence type="ECO:0000256" key="1">
    <source>
        <dbReference type="ARBA" id="ARBA00004202"/>
    </source>
</evidence>
<evidence type="ECO:0000313" key="11">
    <source>
        <dbReference type="Proteomes" id="UP000249451"/>
    </source>
</evidence>